<dbReference type="AlphaFoldDB" id="A0A067R8W7"/>
<keyword evidence="3" id="KW-1185">Reference proteome</keyword>
<gene>
    <name evidence="2" type="ORF">L798_11008</name>
</gene>
<sequence>MSQIFSSYILIKILYDFLKCGTYTRSLTNPHKKESKGVRSGERGGHAIGATPTNPPTWETVVEVLAHFSEVMRRCTVLLEVNASFLVIFVTLRNEELLENVQIHDAGNGLLHEKEGAVHFIFAEGSKHVNISIVTNMFQEGTWIFTTPSPAVVGVDLTSEMERVFVTEIY</sequence>
<dbReference type="InParanoid" id="A0A067R8W7"/>
<evidence type="ECO:0000256" key="1">
    <source>
        <dbReference type="SAM" id="MobiDB-lite"/>
    </source>
</evidence>
<name>A0A067R8W7_ZOONE</name>
<proteinExistence type="predicted"/>
<feature type="compositionally biased region" description="Basic and acidic residues" evidence="1">
    <location>
        <begin position="31"/>
        <end position="45"/>
    </location>
</feature>
<feature type="region of interest" description="Disordered" evidence="1">
    <location>
        <begin position="29"/>
        <end position="54"/>
    </location>
</feature>
<evidence type="ECO:0000313" key="2">
    <source>
        <dbReference type="EMBL" id="KDR14868.1"/>
    </source>
</evidence>
<reference evidence="2 3" key="1">
    <citation type="journal article" date="2014" name="Nat. Commun.">
        <title>Molecular traces of alternative social organization in a termite genome.</title>
        <authorList>
            <person name="Terrapon N."/>
            <person name="Li C."/>
            <person name="Robertson H.M."/>
            <person name="Ji L."/>
            <person name="Meng X."/>
            <person name="Booth W."/>
            <person name="Chen Z."/>
            <person name="Childers C.P."/>
            <person name="Glastad K.M."/>
            <person name="Gokhale K."/>
            <person name="Gowin J."/>
            <person name="Gronenberg W."/>
            <person name="Hermansen R.A."/>
            <person name="Hu H."/>
            <person name="Hunt B.G."/>
            <person name="Huylmans A.K."/>
            <person name="Khalil S.M."/>
            <person name="Mitchell R.D."/>
            <person name="Munoz-Torres M.C."/>
            <person name="Mustard J.A."/>
            <person name="Pan H."/>
            <person name="Reese J.T."/>
            <person name="Scharf M.E."/>
            <person name="Sun F."/>
            <person name="Vogel H."/>
            <person name="Xiao J."/>
            <person name="Yang W."/>
            <person name="Yang Z."/>
            <person name="Yang Z."/>
            <person name="Zhou J."/>
            <person name="Zhu J."/>
            <person name="Brent C.S."/>
            <person name="Elsik C.G."/>
            <person name="Goodisman M.A."/>
            <person name="Liberles D.A."/>
            <person name="Roe R.M."/>
            <person name="Vargo E.L."/>
            <person name="Vilcinskas A."/>
            <person name="Wang J."/>
            <person name="Bornberg-Bauer E."/>
            <person name="Korb J."/>
            <person name="Zhang G."/>
            <person name="Liebig J."/>
        </authorList>
    </citation>
    <scope>NUCLEOTIDE SEQUENCE [LARGE SCALE GENOMIC DNA]</scope>
    <source>
        <tissue evidence="2">Whole organism</tissue>
    </source>
</reference>
<evidence type="ECO:0000313" key="3">
    <source>
        <dbReference type="Proteomes" id="UP000027135"/>
    </source>
</evidence>
<accession>A0A067R8W7</accession>
<dbReference type="EMBL" id="KK852857">
    <property type="protein sequence ID" value="KDR14868.1"/>
    <property type="molecule type" value="Genomic_DNA"/>
</dbReference>
<organism evidence="2 3">
    <name type="scientific">Zootermopsis nevadensis</name>
    <name type="common">Dampwood termite</name>
    <dbReference type="NCBI Taxonomy" id="136037"/>
    <lineage>
        <taxon>Eukaryota</taxon>
        <taxon>Metazoa</taxon>
        <taxon>Ecdysozoa</taxon>
        <taxon>Arthropoda</taxon>
        <taxon>Hexapoda</taxon>
        <taxon>Insecta</taxon>
        <taxon>Pterygota</taxon>
        <taxon>Neoptera</taxon>
        <taxon>Polyneoptera</taxon>
        <taxon>Dictyoptera</taxon>
        <taxon>Blattodea</taxon>
        <taxon>Blattoidea</taxon>
        <taxon>Termitoidae</taxon>
        <taxon>Termopsidae</taxon>
        <taxon>Zootermopsis</taxon>
    </lineage>
</organism>
<dbReference type="Proteomes" id="UP000027135">
    <property type="component" value="Unassembled WGS sequence"/>
</dbReference>
<protein>
    <submittedName>
        <fullName evidence="2">Uncharacterized protein</fullName>
    </submittedName>
</protein>